<dbReference type="CDD" id="cd00167">
    <property type="entry name" value="SANT"/>
    <property type="match status" value="2"/>
</dbReference>
<dbReference type="PROSITE" id="PS50090">
    <property type="entry name" value="MYB_LIKE"/>
    <property type="match status" value="2"/>
</dbReference>
<evidence type="ECO:0000259" key="1">
    <source>
        <dbReference type="PROSITE" id="PS50090"/>
    </source>
</evidence>
<keyword evidence="4" id="KW-1185">Reference proteome</keyword>
<protein>
    <recommendedName>
        <fullName evidence="5">Myb-like DNA-binding domain containing protein</fullName>
    </recommendedName>
</protein>
<dbReference type="PROSITE" id="PS51294">
    <property type="entry name" value="HTH_MYB"/>
    <property type="match status" value="2"/>
</dbReference>
<sequence>MMFFQNQCYFPYSAFTPMPTTTMEVQQRTRFTKAEDELLKQLAESQKNPKWSEIAHQLKGRTARQCRERYNNYLRPDLINGPWTPEEDELLIRLYEMHGPKWVIRLYEMKLISRNFESRSPVNIKNRHSTLVSRTAQKSLRLQHNEKSENKPNTENVVEYMNEKNSLSECQFKNESESNFSVNDDLENMFSNFQICDDFWSSPIVPIAEDDLISF</sequence>
<dbReference type="SMART" id="SM00717">
    <property type="entry name" value="SANT"/>
    <property type="match status" value="2"/>
</dbReference>
<dbReference type="InterPro" id="IPR017930">
    <property type="entry name" value="Myb_dom"/>
</dbReference>
<dbReference type="InterPro" id="IPR009057">
    <property type="entry name" value="Homeodomain-like_sf"/>
</dbReference>
<dbReference type="Gene3D" id="1.10.10.60">
    <property type="entry name" value="Homeodomain-like"/>
    <property type="match status" value="2"/>
</dbReference>
<reference evidence="3 4" key="1">
    <citation type="submission" date="2024-04" db="EMBL/GenBank/DDBJ databases">
        <title>Tritrichomonas musculus Genome.</title>
        <authorList>
            <person name="Alves-Ferreira E."/>
            <person name="Grigg M."/>
            <person name="Lorenzi H."/>
            <person name="Galac M."/>
        </authorList>
    </citation>
    <scope>NUCLEOTIDE SEQUENCE [LARGE SCALE GENOMIC DNA]</scope>
    <source>
        <strain evidence="3 4">EAF2021</strain>
    </source>
</reference>
<dbReference type="PANTHER" id="PTHR45614:SF69">
    <property type="entry name" value="CHROMOSOME UNDETERMINED SCAFFOLD_38, WHOLE GENOME SHOTGUN SEQUENCE"/>
    <property type="match status" value="1"/>
</dbReference>
<organism evidence="3 4">
    <name type="scientific">Tritrichomonas musculus</name>
    <dbReference type="NCBI Taxonomy" id="1915356"/>
    <lineage>
        <taxon>Eukaryota</taxon>
        <taxon>Metamonada</taxon>
        <taxon>Parabasalia</taxon>
        <taxon>Tritrichomonadida</taxon>
        <taxon>Tritrichomonadidae</taxon>
        <taxon>Tritrichomonas</taxon>
    </lineage>
</organism>
<dbReference type="Pfam" id="PF13921">
    <property type="entry name" value="Myb_DNA-bind_6"/>
    <property type="match status" value="1"/>
</dbReference>
<feature type="domain" description="Myb-like" evidence="1">
    <location>
        <begin position="23"/>
        <end position="74"/>
    </location>
</feature>
<evidence type="ECO:0000313" key="4">
    <source>
        <dbReference type="Proteomes" id="UP001470230"/>
    </source>
</evidence>
<evidence type="ECO:0000313" key="3">
    <source>
        <dbReference type="EMBL" id="KAK8897515.1"/>
    </source>
</evidence>
<gene>
    <name evidence="3" type="ORF">M9Y10_015471</name>
</gene>
<feature type="domain" description="Myb-like" evidence="1">
    <location>
        <begin position="75"/>
        <end position="132"/>
    </location>
</feature>
<accession>A0ABR2L5K3</accession>
<dbReference type="PANTHER" id="PTHR45614">
    <property type="entry name" value="MYB PROTEIN-RELATED"/>
    <property type="match status" value="1"/>
</dbReference>
<evidence type="ECO:0000259" key="2">
    <source>
        <dbReference type="PROSITE" id="PS51294"/>
    </source>
</evidence>
<dbReference type="InterPro" id="IPR050560">
    <property type="entry name" value="MYB_TF"/>
</dbReference>
<feature type="domain" description="HTH myb-type" evidence="2">
    <location>
        <begin position="81"/>
        <end position="136"/>
    </location>
</feature>
<name>A0ABR2L5K3_9EUKA</name>
<dbReference type="EMBL" id="JAPFFF010000002">
    <property type="protein sequence ID" value="KAK8897515.1"/>
    <property type="molecule type" value="Genomic_DNA"/>
</dbReference>
<dbReference type="InterPro" id="IPR001005">
    <property type="entry name" value="SANT/Myb"/>
</dbReference>
<dbReference type="Proteomes" id="UP001470230">
    <property type="component" value="Unassembled WGS sequence"/>
</dbReference>
<evidence type="ECO:0008006" key="5">
    <source>
        <dbReference type="Google" id="ProtNLM"/>
    </source>
</evidence>
<dbReference type="SUPFAM" id="SSF46689">
    <property type="entry name" value="Homeodomain-like"/>
    <property type="match status" value="1"/>
</dbReference>
<comment type="caution">
    <text evidence="3">The sequence shown here is derived from an EMBL/GenBank/DDBJ whole genome shotgun (WGS) entry which is preliminary data.</text>
</comment>
<feature type="domain" description="HTH myb-type" evidence="2">
    <location>
        <begin position="23"/>
        <end position="78"/>
    </location>
</feature>
<proteinExistence type="predicted"/>